<dbReference type="InterPro" id="IPR011006">
    <property type="entry name" value="CheY-like_superfamily"/>
</dbReference>
<dbReference type="InterPro" id="IPR036097">
    <property type="entry name" value="HisK_dim/P_sf"/>
</dbReference>
<accession>A0ABR8CJ47</accession>
<feature type="domain" description="PAS" evidence="13">
    <location>
        <begin position="84"/>
        <end position="154"/>
    </location>
</feature>
<keyword evidence="16" id="KW-1185">Reference proteome</keyword>
<dbReference type="PROSITE" id="PS50113">
    <property type="entry name" value="PAC"/>
    <property type="match status" value="1"/>
</dbReference>
<dbReference type="Pfam" id="PF00512">
    <property type="entry name" value="HisKA"/>
    <property type="match status" value="1"/>
</dbReference>
<dbReference type="InterPro" id="IPR003661">
    <property type="entry name" value="HisK_dim/P_dom"/>
</dbReference>
<dbReference type="PROSITE" id="PS50110">
    <property type="entry name" value="RESPONSE_REGULATORY"/>
    <property type="match status" value="1"/>
</dbReference>
<dbReference type="Pfam" id="PF02518">
    <property type="entry name" value="HATPase_c"/>
    <property type="match status" value="1"/>
</dbReference>
<dbReference type="Gene3D" id="3.40.50.2300">
    <property type="match status" value="1"/>
</dbReference>
<dbReference type="Pfam" id="PF13426">
    <property type="entry name" value="PAS_9"/>
    <property type="match status" value="1"/>
</dbReference>
<keyword evidence="5" id="KW-0547">Nucleotide-binding</keyword>
<dbReference type="Proteomes" id="UP000607281">
    <property type="component" value="Unassembled WGS sequence"/>
</dbReference>
<feature type="domain" description="Response regulatory" evidence="12">
    <location>
        <begin position="454"/>
        <end position="570"/>
    </location>
</feature>
<feature type="transmembrane region" description="Helical" evidence="10">
    <location>
        <begin position="50"/>
        <end position="71"/>
    </location>
</feature>
<dbReference type="InterPro" id="IPR036890">
    <property type="entry name" value="HATPase_C_sf"/>
</dbReference>
<name>A0ABR8CJ47_9NOST</name>
<keyword evidence="3 9" id="KW-0597">Phosphoprotein</keyword>
<keyword evidence="10" id="KW-0812">Transmembrane</keyword>
<evidence type="ECO:0000256" key="6">
    <source>
        <dbReference type="ARBA" id="ARBA00022777"/>
    </source>
</evidence>
<evidence type="ECO:0000256" key="9">
    <source>
        <dbReference type="PROSITE-ProRule" id="PRU00169"/>
    </source>
</evidence>
<dbReference type="Gene3D" id="3.30.565.10">
    <property type="entry name" value="Histidine kinase-like ATPase, C-terminal domain"/>
    <property type="match status" value="1"/>
</dbReference>
<organism evidence="15 16">
    <name type="scientific">Anabaena subtropica FACHB-260</name>
    <dbReference type="NCBI Taxonomy" id="2692884"/>
    <lineage>
        <taxon>Bacteria</taxon>
        <taxon>Bacillati</taxon>
        <taxon>Cyanobacteriota</taxon>
        <taxon>Cyanophyceae</taxon>
        <taxon>Nostocales</taxon>
        <taxon>Nostocaceae</taxon>
        <taxon>Anabaena</taxon>
    </lineage>
</organism>
<dbReference type="PROSITE" id="PS50109">
    <property type="entry name" value="HIS_KIN"/>
    <property type="match status" value="1"/>
</dbReference>
<proteinExistence type="predicted"/>
<keyword evidence="6" id="KW-0418">Kinase</keyword>
<evidence type="ECO:0000313" key="15">
    <source>
        <dbReference type="EMBL" id="MBD2343206.1"/>
    </source>
</evidence>
<dbReference type="PROSITE" id="PS50112">
    <property type="entry name" value="PAS"/>
    <property type="match status" value="1"/>
</dbReference>
<evidence type="ECO:0000313" key="16">
    <source>
        <dbReference type="Proteomes" id="UP000607281"/>
    </source>
</evidence>
<evidence type="ECO:0000259" key="11">
    <source>
        <dbReference type="PROSITE" id="PS50109"/>
    </source>
</evidence>
<evidence type="ECO:0000259" key="12">
    <source>
        <dbReference type="PROSITE" id="PS50110"/>
    </source>
</evidence>
<keyword evidence="10" id="KW-0472">Membrane</keyword>
<dbReference type="SUPFAM" id="SSF47384">
    <property type="entry name" value="Homodimeric domain of signal transducing histidine kinase"/>
    <property type="match status" value="1"/>
</dbReference>
<dbReference type="InterPro" id="IPR003594">
    <property type="entry name" value="HATPase_dom"/>
</dbReference>
<feature type="domain" description="Histidine kinase" evidence="11">
    <location>
        <begin position="221"/>
        <end position="434"/>
    </location>
</feature>
<protein>
    <recommendedName>
        <fullName evidence="2">histidine kinase</fullName>
        <ecNumber evidence="2">2.7.13.3</ecNumber>
    </recommendedName>
</protein>
<evidence type="ECO:0000256" key="8">
    <source>
        <dbReference type="ARBA" id="ARBA00023012"/>
    </source>
</evidence>
<dbReference type="InterPro" id="IPR000014">
    <property type="entry name" value="PAS"/>
</dbReference>
<keyword evidence="4" id="KW-0808">Transferase</keyword>
<dbReference type="InterPro" id="IPR000700">
    <property type="entry name" value="PAS-assoc_C"/>
</dbReference>
<dbReference type="Gene3D" id="1.10.287.130">
    <property type="match status" value="1"/>
</dbReference>
<dbReference type="PANTHER" id="PTHR43065">
    <property type="entry name" value="SENSOR HISTIDINE KINASE"/>
    <property type="match status" value="1"/>
</dbReference>
<evidence type="ECO:0000259" key="14">
    <source>
        <dbReference type="PROSITE" id="PS50113"/>
    </source>
</evidence>
<dbReference type="SUPFAM" id="SSF55874">
    <property type="entry name" value="ATPase domain of HSP90 chaperone/DNA topoisomerase II/histidine kinase"/>
    <property type="match status" value="1"/>
</dbReference>
<reference evidence="15 16" key="1">
    <citation type="journal article" date="2020" name="ISME J.">
        <title>Comparative genomics reveals insights into cyanobacterial evolution and habitat adaptation.</title>
        <authorList>
            <person name="Chen M.Y."/>
            <person name="Teng W.K."/>
            <person name="Zhao L."/>
            <person name="Hu C.X."/>
            <person name="Zhou Y.K."/>
            <person name="Han B.P."/>
            <person name="Song L.R."/>
            <person name="Shu W.S."/>
        </authorList>
    </citation>
    <scope>NUCLEOTIDE SEQUENCE [LARGE SCALE GENOMIC DNA]</scope>
    <source>
        <strain evidence="15 16">FACHB-260</strain>
    </source>
</reference>
<dbReference type="PRINTS" id="PR00344">
    <property type="entry name" value="BCTRLSENSOR"/>
</dbReference>
<dbReference type="SMART" id="SM00086">
    <property type="entry name" value="PAC"/>
    <property type="match status" value="1"/>
</dbReference>
<dbReference type="InterPro" id="IPR001610">
    <property type="entry name" value="PAC"/>
</dbReference>
<dbReference type="SUPFAM" id="SSF52172">
    <property type="entry name" value="CheY-like"/>
    <property type="match status" value="1"/>
</dbReference>
<dbReference type="CDD" id="cd00130">
    <property type="entry name" value="PAS"/>
    <property type="match status" value="1"/>
</dbReference>
<dbReference type="SMART" id="SM00448">
    <property type="entry name" value="REC"/>
    <property type="match status" value="1"/>
</dbReference>
<evidence type="ECO:0000256" key="3">
    <source>
        <dbReference type="ARBA" id="ARBA00022553"/>
    </source>
</evidence>
<dbReference type="EMBL" id="JACJRF010000004">
    <property type="protein sequence ID" value="MBD2343206.1"/>
    <property type="molecule type" value="Genomic_DNA"/>
</dbReference>
<evidence type="ECO:0000256" key="1">
    <source>
        <dbReference type="ARBA" id="ARBA00000085"/>
    </source>
</evidence>
<dbReference type="SMART" id="SM00091">
    <property type="entry name" value="PAS"/>
    <property type="match status" value="1"/>
</dbReference>
<feature type="transmembrane region" description="Helical" evidence="10">
    <location>
        <begin position="12"/>
        <end position="30"/>
    </location>
</feature>
<dbReference type="SUPFAM" id="SSF55785">
    <property type="entry name" value="PYP-like sensor domain (PAS domain)"/>
    <property type="match status" value="1"/>
</dbReference>
<keyword evidence="7" id="KW-0067">ATP-binding</keyword>
<dbReference type="InterPro" id="IPR005467">
    <property type="entry name" value="His_kinase_dom"/>
</dbReference>
<dbReference type="NCBIfam" id="TIGR00229">
    <property type="entry name" value="sensory_box"/>
    <property type="match status" value="1"/>
</dbReference>
<dbReference type="EC" id="2.7.13.3" evidence="2"/>
<dbReference type="SMART" id="SM00388">
    <property type="entry name" value="HisKA"/>
    <property type="match status" value="1"/>
</dbReference>
<evidence type="ECO:0000259" key="13">
    <source>
        <dbReference type="PROSITE" id="PS50112"/>
    </source>
</evidence>
<dbReference type="InterPro" id="IPR035965">
    <property type="entry name" value="PAS-like_dom_sf"/>
</dbReference>
<keyword evidence="8" id="KW-0902">Two-component regulatory system</keyword>
<comment type="catalytic activity">
    <reaction evidence="1">
        <text>ATP + protein L-histidine = ADP + protein N-phospho-L-histidine.</text>
        <dbReference type="EC" id="2.7.13.3"/>
    </reaction>
</comment>
<dbReference type="PANTHER" id="PTHR43065:SF46">
    <property type="entry name" value="C4-DICARBOXYLATE TRANSPORT SENSOR PROTEIN DCTB"/>
    <property type="match status" value="1"/>
</dbReference>
<feature type="domain" description="PAC" evidence="14">
    <location>
        <begin position="156"/>
        <end position="208"/>
    </location>
</feature>
<dbReference type="InterPro" id="IPR001789">
    <property type="entry name" value="Sig_transdc_resp-reg_receiver"/>
</dbReference>
<dbReference type="Gene3D" id="3.30.450.20">
    <property type="entry name" value="PAS domain"/>
    <property type="match status" value="1"/>
</dbReference>
<keyword evidence="10" id="KW-1133">Transmembrane helix</keyword>
<dbReference type="Pfam" id="PF00072">
    <property type="entry name" value="Response_reg"/>
    <property type="match status" value="1"/>
</dbReference>
<evidence type="ECO:0000256" key="5">
    <source>
        <dbReference type="ARBA" id="ARBA00022741"/>
    </source>
</evidence>
<gene>
    <name evidence="15" type="ORF">H6G18_03460</name>
</gene>
<dbReference type="CDD" id="cd17546">
    <property type="entry name" value="REC_hyHK_CKI1_RcsC-like"/>
    <property type="match status" value="1"/>
</dbReference>
<evidence type="ECO:0000256" key="2">
    <source>
        <dbReference type="ARBA" id="ARBA00012438"/>
    </source>
</evidence>
<dbReference type="SMART" id="SM00387">
    <property type="entry name" value="HATPase_c"/>
    <property type="match status" value="1"/>
</dbReference>
<dbReference type="CDD" id="cd00082">
    <property type="entry name" value="HisKA"/>
    <property type="match status" value="1"/>
</dbReference>
<sequence>MVKFPVIHKLKAVFILALVVLLTNTVITYSHTTKLMENQSCIYISEHKTLAIFCLAAFVNVLLLTYFYNLLQRHITNIQQAEQKIREQAAILDVVSDAILVSNIQNKIVFWNKGAESLYGWKNEDILGKNITELLYQPTSPQLEQALSTVINQGEWQGELHQLSKNGKEIIVKSRWTLVKDEDGQPKSILSVNTEVTSKKPLNAQLLRSQRLESIGTLASGIAHDLNNILSPILMAVQLLQMKSHDRQMQKVLNTLEGNVKRGANLLKQVLSFARGIEGKKTIVQVRQLLSEIEQIVQQTFPKSIICQTNIPENLWYVSGDTTQLHQVLMNLVLNARDAMPHGGILRITADNVVLTPQGGHHITLCIEDTGLGIPAKIQQQIFEPFFSTKEVGHGTGLGLSTASSIIDNHGGFINVQSEEGKGTQFQVYLPALVSNIQSVNYVEIESPTGNAELILVVDDEAIIREITKSSLEAYNYQVLTASDGKEALAIYTQHQEQISVVLLDMMMPSMDGAIAIRKLQQINPLVKIIAISGLLSESHEGAIAKMGVKAFLSKPCTAKELVQTINSVHTSN</sequence>
<feature type="modified residue" description="4-aspartylphosphate" evidence="9">
    <location>
        <position position="505"/>
    </location>
</feature>
<comment type="caution">
    <text evidence="15">The sequence shown here is derived from an EMBL/GenBank/DDBJ whole genome shotgun (WGS) entry which is preliminary data.</text>
</comment>
<evidence type="ECO:0000256" key="4">
    <source>
        <dbReference type="ARBA" id="ARBA00022679"/>
    </source>
</evidence>
<evidence type="ECO:0000256" key="10">
    <source>
        <dbReference type="SAM" id="Phobius"/>
    </source>
</evidence>
<dbReference type="RefSeq" id="WP_190405686.1">
    <property type="nucleotide sequence ID" value="NZ_JACJRF010000004.1"/>
</dbReference>
<dbReference type="InterPro" id="IPR004358">
    <property type="entry name" value="Sig_transdc_His_kin-like_C"/>
</dbReference>
<evidence type="ECO:0000256" key="7">
    <source>
        <dbReference type="ARBA" id="ARBA00022840"/>
    </source>
</evidence>